<dbReference type="STRING" id="758820.SAMN00777080_2184"/>
<dbReference type="AlphaFoldDB" id="A0A1W2H3S2"/>
<dbReference type="Proteomes" id="UP000192333">
    <property type="component" value="Chromosome I"/>
</dbReference>
<evidence type="ECO:0000313" key="1">
    <source>
        <dbReference type="EMBL" id="SMD43585.1"/>
    </source>
</evidence>
<dbReference type="EMBL" id="LT838813">
    <property type="protein sequence ID" value="SMD43585.1"/>
    <property type="molecule type" value="Genomic_DNA"/>
</dbReference>
<reference evidence="2" key="1">
    <citation type="submission" date="2017-04" db="EMBL/GenBank/DDBJ databases">
        <authorList>
            <person name="Varghese N."/>
            <person name="Submissions S."/>
        </authorList>
    </citation>
    <scope>NUCLEOTIDE SEQUENCE [LARGE SCALE GENOMIC DNA]</scope>
    <source>
        <strain evidence="2">DSM 16537</strain>
    </source>
</reference>
<name>A0A1W2H3S2_9BACT</name>
<evidence type="ECO:0000313" key="2">
    <source>
        <dbReference type="Proteomes" id="UP000192333"/>
    </source>
</evidence>
<sequence length="147" mass="16937">MDEGDITEKKILEYLRKRRVELLGELNKIDLAIQAMDHQLLEDFGSHDRMNSPMIRNINGISTLQGKVLSPMDEYNPDEKLDNKVAYALTKQGEASKKQICDLICTMEPDLDKNKLERSLSVRLSFLVTNHLIQGKKLGRSYIYRLN</sequence>
<proteinExistence type="predicted"/>
<protein>
    <submittedName>
        <fullName evidence="1">Uncharacterized protein</fullName>
    </submittedName>
</protein>
<organism evidence="1 2">
    <name type="scientific">Aquiflexum balticum DSM 16537</name>
    <dbReference type="NCBI Taxonomy" id="758820"/>
    <lineage>
        <taxon>Bacteria</taxon>
        <taxon>Pseudomonadati</taxon>
        <taxon>Bacteroidota</taxon>
        <taxon>Cytophagia</taxon>
        <taxon>Cytophagales</taxon>
        <taxon>Cyclobacteriaceae</taxon>
        <taxon>Aquiflexum</taxon>
    </lineage>
</organism>
<dbReference type="RefSeq" id="WP_084120471.1">
    <property type="nucleotide sequence ID" value="NZ_LT838813.1"/>
</dbReference>
<gene>
    <name evidence="1" type="ORF">SAMN00777080_2184</name>
</gene>
<accession>A0A1W2H3S2</accession>
<keyword evidence="2" id="KW-1185">Reference proteome</keyword>